<dbReference type="SUPFAM" id="SSF53335">
    <property type="entry name" value="S-adenosyl-L-methionine-dependent methyltransferases"/>
    <property type="match status" value="1"/>
</dbReference>
<dbReference type="AlphaFoldDB" id="A0A2H0RKX6"/>
<gene>
    <name evidence="1" type="ORF">COV07_00765</name>
</gene>
<protein>
    <recommendedName>
        <fullName evidence="3">Methyltransferase type 11 domain-containing protein</fullName>
    </recommendedName>
</protein>
<reference evidence="1 2" key="1">
    <citation type="submission" date="2017-09" db="EMBL/GenBank/DDBJ databases">
        <title>Depth-based differentiation of microbial function through sediment-hosted aquifers and enrichment of novel symbionts in the deep terrestrial subsurface.</title>
        <authorList>
            <person name="Probst A.J."/>
            <person name="Ladd B."/>
            <person name="Jarett J.K."/>
            <person name="Geller-Mcgrath D.E."/>
            <person name="Sieber C.M."/>
            <person name="Emerson J.B."/>
            <person name="Anantharaman K."/>
            <person name="Thomas B.C."/>
            <person name="Malmstrom R."/>
            <person name="Stieglmeier M."/>
            <person name="Klingl A."/>
            <person name="Woyke T."/>
            <person name="Ryan C.M."/>
            <person name="Banfield J.F."/>
        </authorList>
    </citation>
    <scope>NUCLEOTIDE SEQUENCE [LARGE SCALE GENOMIC DNA]</scope>
    <source>
        <strain evidence="1">CG10_big_fil_rev_8_21_14_0_10_45_14</strain>
    </source>
</reference>
<accession>A0A2H0RKX6</accession>
<proteinExistence type="predicted"/>
<evidence type="ECO:0000313" key="2">
    <source>
        <dbReference type="Proteomes" id="UP000230833"/>
    </source>
</evidence>
<evidence type="ECO:0008006" key="3">
    <source>
        <dbReference type="Google" id="ProtNLM"/>
    </source>
</evidence>
<sequence length="137" mass="16122">MVFPALSTIKEMVDILKESKKVLKDGRPLLIVVANPGYDHYMQTGLFGRMNVRTTFRGYFRSGIKYKTQRESNGKIFHYEDYHWTLSDYMTAIERAGYAIMGLDECPPGEEARRFDRVFYEKRMRYPTYLLLKVIAV</sequence>
<dbReference type="Gene3D" id="3.40.50.150">
    <property type="entry name" value="Vaccinia Virus protein VP39"/>
    <property type="match status" value="1"/>
</dbReference>
<comment type="caution">
    <text evidence="1">The sequence shown here is derived from an EMBL/GenBank/DDBJ whole genome shotgun (WGS) entry which is preliminary data.</text>
</comment>
<dbReference type="InterPro" id="IPR029063">
    <property type="entry name" value="SAM-dependent_MTases_sf"/>
</dbReference>
<dbReference type="EMBL" id="PCYL01000007">
    <property type="protein sequence ID" value="PIR47086.1"/>
    <property type="molecule type" value="Genomic_DNA"/>
</dbReference>
<name>A0A2H0RKX6_9BACT</name>
<organism evidence="1 2">
    <name type="scientific">Candidatus Vogelbacteria bacterium CG10_big_fil_rev_8_21_14_0_10_45_14</name>
    <dbReference type="NCBI Taxonomy" id="1975042"/>
    <lineage>
        <taxon>Bacteria</taxon>
        <taxon>Candidatus Vogeliibacteriota</taxon>
    </lineage>
</organism>
<evidence type="ECO:0000313" key="1">
    <source>
        <dbReference type="EMBL" id="PIR47086.1"/>
    </source>
</evidence>
<dbReference type="Proteomes" id="UP000230833">
    <property type="component" value="Unassembled WGS sequence"/>
</dbReference>